<feature type="compositionally biased region" description="Basic and acidic residues" evidence="1">
    <location>
        <begin position="34"/>
        <end position="59"/>
    </location>
</feature>
<dbReference type="EMBL" id="MTKT01001082">
    <property type="protein sequence ID" value="OWM86499.1"/>
    <property type="molecule type" value="Genomic_DNA"/>
</dbReference>
<evidence type="ECO:0000313" key="2">
    <source>
        <dbReference type="EMBL" id="OWM86499.1"/>
    </source>
</evidence>
<evidence type="ECO:0000313" key="3">
    <source>
        <dbReference type="Proteomes" id="UP000197138"/>
    </source>
</evidence>
<protein>
    <submittedName>
        <fullName evidence="2">Uncharacterized protein</fullName>
    </submittedName>
</protein>
<accession>A0A218XP94</accession>
<evidence type="ECO:0000256" key="1">
    <source>
        <dbReference type="SAM" id="MobiDB-lite"/>
    </source>
</evidence>
<comment type="caution">
    <text evidence="2">The sequence shown here is derived from an EMBL/GenBank/DDBJ whole genome shotgun (WGS) entry which is preliminary data.</text>
</comment>
<dbReference type="AlphaFoldDB" id="A0A218XP94"/>
<name>A0A218XP94_PUNGR</name>
<proteinExistence type="predicted"/>
<sequence length="59" mass="6513">MEKRPWRSGGEGTKQSSGRMGWWRTGVGSSGGSSERRGKEVESDLGVRAEKLMETEQGR</sequence>
<feature type="region of interest" description="Disordered" evidence="1">
    <location>
        <begin position="1"/>
        <end position="59"/>
    </location>
</feature>
<gene>
    <name evidence="2" type="ORF">CDL15_Pgr026391</name>
</gene>
<dbReference type="Proteomes" id="UP000197138">
    <property type="component" value="Unassembled WGS sequence"/>
</dbReference>
<reference evidence="3" key="1">
    <citation type="journal article" date="2017" name="Plant J.">
        <title>The pomegranate (Punica granatum L.) genome and the genomics of punicalagin biosynthesis.</title>
        <authorList>
            <person name="Qin G."/>
            <person name="Xu C."/>
            <person name="Ming R."/>
            <person name="Tang H."/>
            <person name="Guyot R."/>
            <person name="Kramer E.M."/>
            <person name="Hu Y."/>
            <person name="Yi X."/>
            <person name="Qi Y."/>
            <person name="Xu X."/>
            <person name="Gao Z."/>
            <person name="Pan H."/>
            <person name="Jian J."/>
            <person name="Tian Y."/>
            <person name="Yue Z."/>
            <person name="Xu Y."/>
        </authorList>
    </citation>
    <scope>NUCLEOTIDE SEQUENCE [LARGE SCALE GENOMIC DNA]</scope>
    <source>
        <strain evidence="3">cv. Dabenzi</strain>
    </source>
</reference>
<organism evidence="2 3">
    <name type="scientific">Punica granatum</name>
    <name type="common">Pomegranate</name>
    <dbReference type="NCBI Taxonomy" id="22663"/>
    <lineage>
        <taxon>Eukaryota</taxon>
        <taxon>Viridiplantae</taxon>
        <taxon>Streptophyta</taxon>
        <taxon>Embryophyta</taxon>
        <taxon>Tracheophyta</taxon>
        <taxon>Spermatophyta</taxon>
        <taxon>Magnoliopsida</taxon>
        <taxon>eudicotyledons</taxon>
        <taxon>Gunneridae</taxon>
        <taxon>Pentapetalae</taxon>
        <taxon>rosids</taxon>
        <taxon>malvids</taxon>
        <taxon>Myrtales</taxon>
        <taxon>Lythraceae</taxon>
        <taxon>Punica</taxon>
    </lineage>
</organism>